<feature type="domain" description="C2H2-type" evidence="3">
    <location>
        <begin position="1132"/>
        <end position="1159"/>
    </location>
</feature>
<feature type="region of interest" description="Disordered" evidence="2">
    <location>
        <begin position="1155"/>
        <end position="1211"/>
    </location>
</feature>
<dbReference type="GO" id="GO:0045664">
    <property type="term" value="P:regulation of neuron differentiation"/>
    <property type="evidence" value="ECO:0007669"/>
    <property type="project" value="TreeGrafter"/>
</dbReference>
<keyword evidence="5" id="KW-1185">Reference proteome</keyword>
<reference evidence="4" key="1">
    <citation type="journal article" date="2020" name="Cell">
        <title>Large-Scale Comparative Analyses of Tick Genomes Elucidate Their Genetic Diversity and Vector Capacities.</title>
        <authorList>
            <consortium name="Tick Genome and Microbiome Consortium (TIGMIC)"/>
            <person name="Jia N."/>
            <person name="Wang J."/>
            <person name="Shi W."/>
            <person name="Du L."/>
            <person name="Sun Y."/>
            <person name="Zhan W."/>
            <person name="Jiang J.F."/>
            <person name="Wang Q."/>
            <person name="Zhang B."/>
            <person name="Ji P."/>
            <person name="Bell-Sakyi L."/>
            <person name="Cui X.M."/>
            <person name="Yuan T.T."/>
            <person name="Jiang B.G."/>
            <person name="Yang W.F."/>
            <person name="Lam T.T."/>
            <person name="Chang Q.C."/>
            <person name="Ding S.J."/>
            <person name="Wang X.J."/>
            <person name="Zhu J.G."/>
            <person name="Ruan X.D."/>
            <person name="Zhao L."/>
            <person name="Wei J.T."/>
            <person name="Ye R.Z."/>
            <person name="Que T.C."/>
            <person name="Du C.H."/>
            <person name="Zhou Y.H."/>
            <person name="Cheng J.X."/>
            <person name="Dai P.F."/>
            <person name="Guo W.B."/>
            <person name="Han X.H."/>
            <person name="Huang E.J."/>
            <person name="Li L.F."/>
            <person name="Wei W."/>
            <person name="Gao Y.C."/>
            <person name="Liu J.Z."/>
            <person name="Shao H.Z."/>
            <person name="Wang X."/>
            <person name="Wang C.C."/>
            <person name="Yang T.C."/>
            <person name="Huo Q.B."/>
            <person name="Li W."/>
            <person name="Chen H.Y."/>
            <person name="Chen S.E."/>
            <person name="Zhou L.G."/>
            <person name="Ni X.B."/>
            <person name="Tian J.H."/>
            <person name="Sheng Y."/>
            <person name="Liu T."/>
            <person name="Pan Y.S."/>
            <person name="Xia L.Y."/>
            <person name="Li J."/>
            <person name="Zhao F."/>
            <person name="Cao W.C."/>
        </authorList>
    </citation>
    <scope>NUCLEOTIDE SEQUENCE</scope>
    <source>
        <strain evidence="4">Rmic-2018</strain>
    </source>
</reference>
<comment type="caution">
    <text evidence="4">The sequence shown here is derived from an EMBL/GenBank/DDBJ whole genome shotgun (WGS) entry which is preliminary data.</text>
</comment>
<evidence type="ECO:0000256" key="1">
    <source>
        <dbReference type="PROSITE-ProRule" id="PRU00042"/>
    </source>
</evidence>
<dbReference type="GO" id="GO:0005634">
    <property type="term" value="C:nucleus"/>
    <property type="evidence" value="ECO:0007669"/>
    <property type="project" value="TreeGrafter"/>
</dbReference>
<feature type="compositionally biased region" description="Low complexity" evidence="2">
    <location>
        <begin position="1030"/>
        <end position="1044"/>
    </location>
</feature>
<reference evidence="4" key="2">
    <citation type="submission" date="2021-09" db="EMBL/GenBank/DDBJ databases">
        <authorList>
            <person name="Jia N."/>
            <person name="Wang J."/>
            <person name="Shi W."/>
            <person name="Du L."/>
            <person name="Sun Y."/>
            <person name="Zhan W."/>
            <person name="Jiang J."/>
            <person name="Wang Q."/>
            <person name="Zhang B."/>
            <person name="Ji P."/>
            <person name="Sakyi L.B."/>
            <person name="Cui X."/>
            <person name="Yuan T."/>
            <person name="Jiang B."/>
            <person name="Yang W."/>
            <person name="Lam T.T.-Y."/>
            <person name="Chang Q."/>
            <person name="Ding S."/>
            <person name="Wang X."/>
            <person name="Zhu J."/>
            <person name="Ruan X."/>
            <person name="Zhao L."/>
            <person name="Wei J."/>
            <person name="Que T."/>
            <person name="Du C."/>
            <person name="Cheng J."/>
            <person name="Dai P."/>
            <person name="Han X."/>
            <person name="Huang E."/>
            <person name="Gao Y."/>
            <person name="Liu J."/>
            <person name="Shao H."/>
            <person name="Ye R."/>
            <person name="Li L."/>
            <person name="Wei W."/>
            <person name="Wang X."/>
            <person name="Wang C."/>
            <person name="Huo Q."/>
            <person name="Li W."/>
            <person name="Guo W."/>
            <person name="Chen H."/>
            <person name="Chen S."/>
            <person name="Zhou L."/>
            <person name="Zhou L."/>
            <person name="Ni X."/>
            <person name="Tian J."/>
            <person name="Zhou Y."/>
            <person name="Sheng Y."/>
            <person name="Liu T."/>
            <person name="Pan Y."/>
            <person name="Xia L."/>
            <person name="Li J."/>
            <person name="Zhao F."/>
            <person name="Cao W."/>
        </authorList>
    </citation>
    <scope>NUCLEOTIDE SEQUENCE</scope>
    <source>
        <strain evidence="4">Rmic-2018</strain>
        <tissue evidence="4">Larvae</tissue>
    </source>
</reference>
<feature type="region of interest" description="Disordered" evidence="2">
    <location>
        <begin position="428"/>
        <end position="515"/>
    </location>
</feature>
<dbReference type="Proteomes" id="UP000821866">
    <property type="component" value="Chromosome 1"/>
</dbReference>
<feature type="region of interest" description="Disordered" evidence="2">
    <location>
        <begin position="1030"/>
        <end position="1084"/>
    </location>
</feature>
<dbReference type="PROSITE" id="PS00028">
    <property type="entry name" value="ZINC_FINGER_C2H2_1"/>
    <property type="match status" value="4"/>
</dbReference>
<name>A0A9J6F4H7_RHIMP</name>
<feature type="compositionally biased region" description="Low complexity" evidence="2">
    <location>
        <begin position="1068"/>
        <end position="1079"/>
    </location>
</feature>
<dbReference type="SMART" id="SM00355">
    <property type="entry name" value="ZnF_C2H2"/>
    <property type="match status" value="8"/>
</dbReference>
<gene>
    <name evidence="4" type="ORF">HPB51_017500</name>
</gene>
<proteinExistence type="predicted"/>
<dbReference type="VEuPathDB" id="VectorBase:LOC119162046"/>
<sequence>MLPQDMATTLLTLATLGGKMAPEALNNTLAAGGVLANAPVSSSSSSGGGSSPLAAVPTMSHAAGLMSTNLANCLSVKLDQPKVPPIDYSRYVRRYSSATQCGSNYCKDLNYREHFHCLDCNSRVFVKKEEMIRHFKWHKKRDESLQHGFLRYSPMDDCSEKFPNCAHNRKQTHYHCLKDNCDKVYISTSDVQMHANYHRKDSAIIQEGFQRFRATEDCNTPTCLFYGQRTTHFHCRRPGCKTTFKNKADIGKQTNLSYFKCMSSINAVNGACICIRLWAVQLCKCVMLVTERLRNPVFSVDVQRSTRLTTSRTSSLNKDGFKKFMKHEHCSYENCRFSRICNHIHCIRPGCSYVLHSSGQLYSHKRKHERQDTEMAYRKVQAGPEYAQELRAARRPTSRNHRRTGIRQRLALCEQSLSSSPVQSMFPGGIPSGTSPLQQGANVGTATPVTTASGGVGSLGPVADPKGFVGNHHQPQQQALSFDSSKQLGTMGLSSNGGSGSAPQPGASDASQQPKAHNMLDPAFLSAFLPNASGVGAAMHPGLAFNFATSQGFGSSAKEDEGCAPPSNGQRALDAARDAGKVEETWQRYMVRYSPTDLCRPECEFIYREHYHCTTDNCSMIFPGKDIGGVQEHAKNHEHQDQITQCFYHTVGKSIDGECPPDCPFTLKEKHYHCQWDGCRDIVSSTDKPFRRLDHYKMHEYTTKLSMSRDHFSAIPSVPIDGVFRRKRGRPPKNRMIEFPLGPTSPHLSQAIYASFKLPKPGSSQSMPTLFPTFQGPGGTGGLPGMPGPSSMPRMPLGSGGMDFTVENQQALQFLQQHQHIQEKLLEQQEKHSAEQAALMAVKAEPKDSSTLPQVHEGFFMFPENSVCPDSLCAFLRQRHFHCVQARCHYVTDREDILVLHSKDFHDNIDIIEGFVFYDRSVDCRLPGCHSNKVNRHFHCTRPNCNYSFVRYSTMSLHEQKHCSPQQHTQQQLNSSPLPEEEEEGPSPPKKRSCSSDDDRTASPAASDSSQKTVVKSAGTFYPLSAFTNSGGNSNSNNNNNNSGAGKTVNDSGSHNEDEDAEKERLRTSPASSTASSLPDTDQQPLMKLLMKPTMGSIPVANMIPGIERHVMFSECENCGRPFCKKKKRDHFHCNICSQAFSSFSRLRLHVGKHSGVPSPVPVYPDGRTTPLSGQSSPVSSTAQGDSDADEEQEASAPGRADSPFLEKVIA</sequence>
<feature type="compositionally biased region" description="Polar residues" evidence="2">
    <location>
        <begin position="473"/>
        <end position="488"/>
    </location>
</feature>
<evidence type="ECO:0000313" key="5">
    <source>
        <dbReference type="Proteomes" id="UP000821866"/>
    </source>
</evidence>
<keyword evidence="1" id="KW-0863">Zinc-finger</keyword>
<organism evidence="4 5">
    <name type="scientific">Rhipicephalus microplus</name>
    <name type="common">Cattle tick</name>
    <name type="synonym">Boophilus microplus</name>
    <dbReference type="NCBI Taxonomy" id="6941"/>
    <lineage>
        <taxon>Eukaryota</taxon>
        <taxon>Metazoa</taxon>
        <taxon>Ecdysozoa</taxon>
        <taxon>Arthropoda</taxon>
        <taxon>Chelicerata</taxon>
        <taxon>Arachnida</taxon>
        <taxon>Acari</taxon>
        <taxon>Parasitiformes</taxon>
        <taxon>Ixodida</taxon>
        <taxon>Ixodoidea</taxon>
        <taxon>Ixodidae</taxon>
        <taxon>Rhipicephalinae</taxon>
        <taxon>Rhipicephalus</taxon>
        <taxon>Boophilus</taxon>
    </lineage>
</organism>
<dbReference type="PROSITE" id="PS50157">
    <property type="entry name" value="ZINC_FINGER_C2H2_2"/>
    <property type="match status" value="3"/>
</dbReference>
<dbReference type="EMBL" id="JABSTU010000001">
    <property type="protein sequence ID" value="KAH8041698.1"/>
    <property type="molecule type" value="Genomic_DNA"/>
</dbReference>
<dbReference type="GO" id="GO:0000977">
    <property type="term" value="F:RNA polymerase II transcription regulatory region sequence-specific DNA binding"/>
    <property type="evidence" value="ECO:0007669"/>
    <property type="project" value="TreeGrafter"/>
</dbReference>
<dbReference type="GO" id="GO:0000981">
    <property type="term" value="F:DNA-binding transcription factor activity, RNA polymerase II-specific"/>
    <property type="evidence" value="ECO:0007669"/>
    <property type="project" value="TreeGrafter"/>
</dbReference>
<protein>
    <recommendedName>
        <fullName evidence="3">C2H2-type domain-containing protein</fullName>
    </recommendedName>
</protein>
<evidence type="ECO:0000256" key="2">
    <source>
        <dbReference type="SAM" id="MobiDB-lite"/>
    </source>
</evidence>
<keyword evidence="1" id="KW-0479">Metal-binding</keyword>
<feature type="compositionally biased region" description="Polar residues" evidence="2">
    <location>
        <begin position="1170"/>
        <end position="1185"/>
    </location>
</feature>
<dbReference type="InterPro" id="IPR013087">
    <property type="entry name" value="Znf_C2H2_type"/>
</dbReference>
<feature type="compositionally biased region" description="Polar residues" evidence="2">
    <location>
        <begin position="432"/>
        <end position="453"/>
    </location>
</feature>
<dbReference type="AlphaFoldDB" id="A0A9J6F4H7"/>
<dbReference type="GO" id="GO:0045944">
    <property type="term" value="P:positive regulation of transcription by RNA polymerase II"/>
    <property type="evidence" value="ECO:0007669"/>
    <property type="project" value="TreeGrafter"/>
</dbReference>
<feature type="compositionally biased region" description="Polar residues" evidence="2">
    <location>
        <begin position="1004"/>
        <end position="1014"/>
    </location>
</feature>
<feature type="compositionally biased region" description="Low complexity" evidence="2">
    <location>
        <begin position="501"/>
        <end position="514"/>
    </location>
</feature>
<dbReference type="InterPro" id="IPR040373">
    <property type="entry name" value="CASZ1"/>
</dbReference>
<evidence type="ECO:0000259" key="3">
    <source>
        <dbReference type="PROSITE" id="PS50157"/>
    </source>
</evidence>
<dbReference type="GO" id="GO:0008270">
    <property type="term" value="F:zinc ion binding"/>
    <property type="evidence" value="ECO:0007669"/>
    <property type="project" value="UniProtKB-KW"/>
</dbReference>
<evidence type="ECO:0000313" key="4">
    <source>
        <dbReference type="EMBL" id="KAH8041698.1"/>
    </source>
</evidence>
<feature type="region of interest" description="Disordered" evidence="2">
    <location>
        <begin position="960"/>
        <end position="1014"/>
    </location>
</feature>
<keyword evidence="1" id="KW-0862">Zinc</keyword>
<feature type="compositionally biased region" description="Polar residues" evidence="2">
    <location>
        <begin position="960"/>
        <end position="974"/>
    </location>
</feature>
<accession>A0A9J6F4H7</accession>
<feature type="domain" description="C2H2-type" evidence="3">
    <location>
        <begin position="938"/>
        <end position="967"/>
    </location>
</feature>
<dbReference type="PANTHER" id="PTHR12451:SF0">
    <property type="entry name" value="ZINC FINGER PROTEIN CASTOR HOMOLOG 1"/>
    <property type="match status" value="1"/>
</dbReference>
<dbReference type="PANTHER" id="PTHR12451">
    <property type="entry name" value="TRANSCRIPTION FACTOR CASTOR PROTEIN MING -RELATED"/>
    <property type="match status" value="1"/>
</dbReference>
<feature type="domain" description="C2H2-type" evidence="3">
    <location>
        <begin position="174"/>
        <end position="203"/>
    </location>
</feature>